<feature type="domain" description="Copper amine oxidase N3-terminal" evidence="11">
    <location>
        <begin position="137"/>
        <end position="239"/>
    </location>
</feature>
<dbReference type="PANTHER" id="PTHR10638">
    <property type="entry name" value="COPPER AMINE OXIDASE"/>
    <property type="match status" value="1"/>
</dbReference>
<feature type="active site" description="Schiff-base intermediate with substrate; via topaquinone" evidence="6">
    <location>
        <position position="421"/>
    </location>
</feature>
<evidence type="ECO:0000256" key="6">
    <source>
        <dbReference type="PIRSR" id="PIRSR600269-50"/>
    </source>
</evidence>
<dbReference type="Pfam" id="PF02728">
    <property type="entry name" value="Cu_amine_oxidN3"/>
    <property type="match status" value="1"/>
</dbReference>
<dbReference type="InterPro" id="IPR036460">
    <property type="entry name" value="Cu_amine_oxidase_C_sf"/>
</dbReference>
<dbReference type="EC" id="1.4.3.-" evidence="8"/>
<evidence type="ECO:0000259" key="10">
    <source>
        <dbReference type="Pfam" id="PF02727"/>
    </source>
</evidence>
<dbReference type="PROSITE" id="PS01164">
    <property type="entry name" value="COPPER_AMINE_OXID_1"/>
    <property type="match status" value="1"/>
</dbReference>
<evidence type="ECO:0000256" key="5">
    <source>
        <dbReference type="ARBA" id="ARBA00023008"/>
    </source>
</evidence>
<evidence type="ECO:0000313" key="12">
    <source>
        <dbReference type="EMBL" id="TDK55943.1"/>
    </source>
</evidence>
<evidence type="ECO:0000256" key="3">
    <source>
        <dbReference type="ARBA" id="ARBA00022772"/>
    </source>
</evidence>
<dbReference type="Pfam" id="PF02727">
    <property type="entry name" value="Cu_amine_oxidN2"/>
    <property type="match status" value="1"/>
</dbReference>
<gene>
    <name evidence="12" type="primary">tynA</name>
    <name evidence="12" type="ORF">E2K98_28025</name>
</gene>
<dbReference type="Pfam" id="PF01179">
    <property type="entry name" value="Cu_amine_oxid"/>
    <property type="match status" value="1"/>
</dbReference>
<organism evidence="12 13">
    <name type="scientific">Bacillus salipaludis</name>
    <dbReference type="NCBI Taxonomy" id="2547811"/>
    <lineage>
        <taxon>Bacteria</taxon>
        <taxon>Bacillati</taxon>
        <taxon>Bacillota</taxon>
        <taxon>Bacilli</taxon>
        <taxon>Bacillales</taxon>
        <taxon>Bacillaceae</taxon>
        <taxon>Bacillus</taxon>
    </lineage>
</organism>
<keyword evidence="5 8" id="KW-0186">Copper</keyword>
<evidence type="ECO:0000313" key="13">
    <source>
        <dbReference type="Proteomes" id="UP000295132"/>
    </source>
</evidence>
<comment type="PTM">
    <text evidence="7 8">Topaquinone (TPQ) is generated by copper-dependent autoxidation of a specific tyrosyl residue.</text>
</comment>
<dbReference type="InterPro" id="IPR015800">
    <property type="entry name" value="Cu_amine_oxidase_N2"/>
</dbReference>
<dbReference type="InterPro" id="IPR000269">
    <property type="entry name" value="Cu_amine_oxidase"/>
</dbReference>
<comment type="similarity">
    <text evidence="1 8">Belongs to the copper/topaquinone oxidase family.</text>
</comment>
<dbReference type="EMBL" id="SMYO01000029">
    <property type="protein sequence ID" value="TDK55943.1"/>
    <property type="molecule type" value="Genomic_DNA"/>
</dbReference>
<dbReference type="InterPro" id="IPR016182">
    <property type="entry name" value="Cu_amine_oxidase_N-reg"/>
</dbReference>
<keyword evidence="4 8" id="KW-0560">Oxidoreductase</keyword>
<dbReference type="Gene3D" id="3.10.450.40">
    <property type="match status" value="2"/>
</dbReference>
<proteinExistence type="inferred from homology"/>
<comment type="cofactor">
    <cofactor evidence="8">
        <name>Cu cation</name>
        <dbReference type="ChEBI" id="CHEBI:23378"/>
    </cofactor>
    <text evidence="8">Contains 1 topaquinone per subunit.</text>
</comment>
<evidence type="ECO:0000256" key="7">
    <source>
        <dbReference type="PIRSR" id="PIRSR600269-51"/>
    </source>
</evidence>
<sequence>MKKSKLVPIILTTALAVSGGVGFYQHHQTAEAAESAKVNSVQKKVPYNPLNPLSADEINLARTILKQQGYIKANTRFQEISLKEPNKEAVKNWKQGKKLPRQAAIIVMQDNHIKEGLVDLGDKKVLSWKEMKGAHGMILADDWATAQKAILASNEYKKALLKRGIKDFSKVIATPLTVGYFGPKDNSADPNKKLLKSVAYLDTGDGNFWGHPIENLVAVIDLDKKKVIQVQDEGVIPVPMKNTSYVMKDNASKREPAKPLNIVQPKGTSFHVNGNEVKWQNFTFHFRLDPRVGPVINTVTYNDHGKIRKIMYEGSLGGMTVPYGDPDVGWYFKSYMDSGEYGVGNLGRPLVKGSDVPANAKLFDATLVDYQGKPYVSHNVMGIFEREGGPEWTHNDFVTGTSESRDRRELVLRFITTVGNYDYIFDWVFQQNGNIEIDSGASGIEAVKAVKSKTMHDSTAKQDTRNGTLLDQNLVGVYHQHIFNFRLDMDVDGEKNSVEKITPKAQSVTDKSYPYRNSEMVVGKTIYKKELDAAQKWTDPSKLILVTNSEKENKQGYPTGYQIIPYAGGTQPFAENLLFTSDSYLAKRVGYAGKHVWVTPYNENELYPEGKYINQSTKEIGLGLWTQQNRPIENTDDVVWVTTGITHIPRAEEWPIMPTEWVSLLLKPYNFFDQTPTLDLQKPNSK</sequence>
<name>A0A4R5VIB3_9BACI</name>
<feature type="domain" description="Copper amine oxidase catalytic" evidence="9">
    <location>
        <begin position="260"/>
        <end position="678"/>
    </location>
</feature>
<dbReference type="PANTHER" id="PTHR10638:SF41">
    <property type="entry name" value="AMINE OXIDASE"/>
    <property type="match status" value="1"/>
</dbReference>
<dbReference type="SUPFAM" id="SSF54416">
    <property type="entry name" value="Amine oxidase N-terminal region"/>
    <property type="match status" value="2"/>
</dbReference>
<accession>A0A4R5VIB3</accession>
<keyword evidence="2 8" id="KW-0479">Metal-binding</keyword>
<dbReference type="GO" id="GO:0009308">
    <property type="term" value="P:amine metabolic process"/>
    <property type="evidence" value="ECO:0007669"/>
    <property type="project" value="UniProtKB-UniRule"/>
</dbReference>
<dbReference type="Gene3D" id="2.70.98.20">
    <property type="entry name" value="Copper amine oxidase, catalytic domain"/>
    <property type="match status" value="1"/>
</dbReference>
<evidence type="ECO:0000259" key="11">
    <source>
        <dbReference type="Pfam" id="PF02728"/>
    </source>
</evidence>
<evidence type="ECO:0000256" key="2">
    <source>
        <dbReference type="ARBA" id="ARBA00022723"/>
    </source>
</evidence>
<reference evidence="12 13" key="1">
    <citation type="submission" date="2019-03" db="EMBL/GenBank/DDBJ databases">
        <title>Bacillus niacini sp. nov. a Nicotinate-Metabolizing Mesophile Isolated from Soil.</title>
        <authorList>
            <person name="Zhang G."/>
        </authorList>
    </citation>
    <scope>NUCLEOTIDE SEQUENCE [LARGE SCALE GENOMIC DNA]</scope>
    <source>
        <strain evidence="12 13">WN066</strain>
    </source>
</reference>
<evidence type="ECO:0000256" key="4">
    <source>
        <dbReference type="ARBA" id="ARBA00023002"/>
    </source>
</evidence>
<dbReference type="GO" id="GO:0008131">
    <property type="term" value="F:primary methylamine oxidase activity"/>
    <property type="evidence" value="ECO:0007669"/>
    <property type="project" value="InterPro"/>
</dbReference>
<dbReference type="Proteomes" id="UP000295132">
    <property type="component" value="Unassembled WGS sequence"/>
</dbReference>
<dbReference type="PROSITE" id="PS01165">
    <property type="entry name" value="COPPER_AMINE_OXID_2"/>
    <property type="match status" value="1"/>
</dbReference>
<keyword evidence="3 6" id="KW-0801">TPQ</keyword>
<dbReference type="AlphaFoldDB" id="A0A4R5VIB3"/>
<dbReference type="InterPro" id="IPR015802">
    <property type="entry name" value="Cu_amine_oxidase_N3"/>
</dbReference>
<dbReference type="InterPro" id="IPR015798">
    <property type="entry name" value="Cu_amine_oxidase_C"/>
</dbReference>
<evidence type="ECO:0000259" key="9">
    <source>
        <dbReference type="Pfam" id="PF01179"/>
    </source>
</evidence>
<protein>
    <recommendedName>
        <fullName evidence="8">Amine oxidase</fullName>
        <ecNumber evidence="8">1.4.3.-</ecNumber>
    </recommendedName>
</protein>
<evidence type="ECO:0000256" key="1">
    <source>
        <dbReference type="ARBA" id="ARBA00007983"/>
    </source>
</evidence>
<dbReference type="InterPro" id="IPR049948">
    <property type="entry name" value="Cu_Am_ox_TPQ-bd"/>
</dbReference>
<evidence type="ECO:0000256" key="8">
    <source>
        <dbReference type="RuleBase" id="RU000672"/>
    </source>
</evidence>
<feature type="modified residue" description="2',4',5'-topaquinone" evidence="7">
    <location>
        <position position="421"/>
    </location>
</feature>
<comment type="caution">
    <text evidence="12">The sequence shown here is derived from an EMBL/GenBank/DDBJ whole genome shotgun (WGS) entry which is preliminary data.</text>
</comment>
<feature type="active site" description="Proton acceptor" evidence="6">
    <location>
        <position position="337"/>
    </location>
</feature>
<dbReference type="GO" id="GO:0005507">
    <property type="term" value="F:copper ion binding"/>
    <property type="evidence" value="ECO:0007669"/>
    <property type="project" value="InterPro"/>
</dbReference>
<dbReference type="SUPFAM" id="SSF49998">
    <property type="entry name" value="Amine oxidase catalytic domain"/>
    <property type="match status" value="1"/>
</dbReference>
<dbReference type="GO" id="GO:0048038">
    <property type="term" value="F:quinone binding"/>
    <property type="evidence" value="ECO:0007669"/>
    <property type="project" value="InterPro"/>
</dbReference>
<dbReference type="RefSeq" id="WP_133339995.1">
    <property type="nucleotide sequence ID" value="NZ_SMYO01000029.1"/>
</dbReference>
<dbReference type="InterPro" id="IPR049947">
    <property type="entry name" value="Cu_Am_Ox_Cu-bd"/>
</dbReference>
<feature type="domain" description="Copper amine oxidase N2-terminal" evidence="10">
    <location>
        <begin position="49"/>
        <end position="130"/>
    </location>
</feature>